<sequence>MGGPGLVQHLAVEAADILKYGSLDDLPPLINLARFCRRLVWYKLVLSVCIKVIVLLAALALSGISTATSYHLCCSSLFSMV</sequence>
<gene>
    <name evidence="2" type="ORF">Vbra_16150</name>
</gene>
<evidence type="ECO:0000313" key="3">
    <source>
        <dbReference type="Proteomes" id="UP000041254"/>
    </source>
</evidence>
<dbReference type="EMBL" id="CDMY01000499">
    <property type="protein sequence ID" value="CEM18007.1"/>
    <property type="molecule type" value="Genomic_DNA"/>
</dbReference>
<dbReference type="VEuPathDB" id="CryptoDB:Vbra_16150"/>
<keyword evidence="1" id="KW-1133">Transmembrane helix</keyword>
<organism evidence="2 3">
    <name type="scientific">Vitrella brassicaformis (strain CCMP3155)</name>
    <dbReference type="NCBI Taxonomy" id="1169540"/>
    <lineage>
        <taxon>Eukaryota</taxon>
        <taxon>Sar</taxon>
        <taxon>Alveolata</taxon>
        <taxon>Colpodellida</taxon>
        <taxon>Vitrellaceae</taxon>
        <taxon>Vitrella</taxon>
    </lineage>
</organism>
<keyword evidence="3" id="KW-1185">Reference proteome</keyword>
<dbReference type="InParanoid" id="A0A0G4FTB2"/>
<feature type="transmembrane region" description="Helical" evidence="1">
    <location>
        <begin position="44"/>
        <end position="64"/>
    </location>
</feature>
<keyword evidence="1" id="KW-0812">Transmembrane</keyword>
<reference evidence="2 3" key="1">
    <citation type="submission" date="2014-11" db="EMBL/GenBank/DDBJ databases">
        <authorList>
            <person name="Zhu J."/>
            <person name="Qi W."/>
            <person name="Song R."/>
        </authorList>
    </citation>
    <scope>NUCLEOTIDE SEQUENCE [LARGE SCALE GENOMIC DNA]</scope>
</reference>
<keyword evidence="1" id="KW-0472">Membrane</keyword>
<proteinExistence type="predicted"/>
<accession>A0A0G4FTB2</accession>
<dbReference type="Proteomes" id="UP000041254">
    <property type="component" value="Unassembled WGS sequence"/>
</dbReference>
<evidence type="ECO:0000256" key="1">
    <source>
        <dbReference type="SAM" id="Phobius"/>
    </source>
</evidence>
<evidence type="ECO:0000313" key="2">
    <source>
        <dbReference type="EMBL" id="CEM18007.1"/>
    </source>
</evidence>
<name>A0A0G4FTB2_VITBC</name>
<dbReference type="AlphaFoldDB" id="A0A0G4FTB2"/>
<protein>
    <submittedName>
        <fullName evidence="2">Uncharacterized protein</fullName>
    </submittedName>
</protein>